<proteinExistence type="predicted"/>
<name>A0A6L9MH79_9HYPH</name>
<dbReference type="AlphaFoldDB" id="A0A6L9MH79"/>
<dbReference type="EMBL" id="JAAAMJ010000006">
    <property type="protein sequence ID" value="NDV87184.1"/>
    <property type="molecule type" value="Genomic_DNA"/>
</dbReference>
<reference evidence="2 3" key="1">
    <citation type="submission" date="2020-01" db="EMBL/GenBank/DDBJ databases">
        <title>Genomes of bacteria type strains.</title>
        <authorList>
            <person name="Chen J."/>
            <person name="Zhu S."/>
            <person name="Chen J."/>
        </authorList>
    </citation>
    <scope>NUCLEOTIDE SEQUENCE [LARGE SCALE GENOMIC DNA]</scope>
    <source>
        <strain evidence="2 3">KCTC 52919</strain>
    </source>
</reference>
<protein>
    <submittedName>
        <fullName evidence="2">Uncharacterized protein</fullName>
    </submittedName>
</protein>
<evidence type="ECO:0000256" key="1">
    <source>
        <dbReference type="SAM" id="Phobius"/>
    </source>
</evidence>
<accession>A0A6L9MH79</accession>
<keyword evidence="3" id="KW-1185">Reference proteome</keyword>
<organism evidence="2 3">
    <name type="scientific">Aurantimonas aggregata</name>
    <dbReference type="NCBI Taxonomy" id="2047720"/>
    <lineage>
        <taxon>Bacteria</taxon>
        <taxon>Pseudomonadati</taxon>
        <taxon>Pseudomonadota</taxon>
        <taxon>Alphaproteobacteria</taxon>
        <taxon>Hyphomicrobiales</taxon>
        <taxon>Aurantimonadaceae</taxon>
        <taxon>Aurantimonas</taxon>
    </lineage>
</organism>
<keyword evidence="1" id="KW-0812">Transmembrane</keyword>
<sequence length="173" mass="19068">MSISDVKVISISRVPLILLLLGCVAIGVGIFFGAFMRGSGVFGRMLFDPTTDAMLLGIVGLGMIALPVFRLRELIVGYSATLSVGGVRAVYSFSDRFIGWKDIVSVEVPPTGDRVTLLQWHPSRSQRLWTTRSSIIISLRHTQWSVRDLLLAMIELHPPLKAKIGPDVQSRHL</sequence>
<comment type="caution">
    <text evidence="2">The sequence shown here is derived from an EMBL/GenBank/DDBJ whole genome shotgun (WGS) entry which is preliminary data.</text>
</comment>
<evidence type="ECO:0000313" key="2">
    <source>
        <dbReference type="EMBL" id="NDV87184.1"/>
    </source>
</evidence>
<feature type="transmembrane region" description="Helical" evidence="1">
    <location>
        <begin position="53"/>
        <end position="71"/>
    </location>
</feature>
<evidence type="ECO:0000313" key="3">
    <source>
        <dbReference type="Proteomes" id="UP000476332"/>
    </source>
</evidence>
<keyword evidence="1" id="KW-0472">Membrane</keyword>
<keyword evidence="1" id="KW-1133">Transmembrane helix</keyword>
<gene>
    <name evidence="2" type="ORF">GTW51_10770</name>
</gene>
<feature type="transmembrane region" description="Helical" evidence="1">
    <location>
        <begin position="12"/>
        <end position="33"/>
    </location>
</feature>
<dbReference type="Proteomes" id="UP000476332">
    <property type="component" value="Unassembled WGS sequence"/>
</dbReference>